<reference evidence="1 2" key="1">
    <citation type="journal article" date="2016" name="Genome Announc.">
        <title>First Complete Genome Sequence of a Subdivision 6 Acidobacterium Strain.</title>
        <authorList>
            <person name="Huang S."/>
            <person name="Vieira S."/>
            <person name="Bunk B."/>
            <person name="Riedel T."/>
            <person name="Sproer C."/>
            <person name="Overmann J."/>
        </authorList>
    </citation>
    <scope>NUCLEOTIDE SEQUENCE [LARGE SCALE GENOMIC DNA]</scope>
    <source>
        <strain evidence="2">DSM 100886 HEG_-6_39</strain>
    </source>
</reference>
<name>A0A143PXB8_LUTPR</name>
<sequence>MGRYSVCVPADFNPANNSRDGETVARLKLFLSTTSEMAAERALIGEIIDGVNRVIEDLCGATIS</sequence>
<protein>
    <submittedName>
        <fullName evidence="1">Uncharacterized protein</fullName>
    </submittedName>
</protein>
<dbReference type="KEGG" id="abac:LuPra_05760"/>
<keyword evidence="2" id="KW-1185">Reference proteome</keyword>
<dbReference type="AlphaFoldDB" id="A0A143PXB8"/>
<dbReference type="EMBL" id="CP015136">
    <property type="protein sequence ID" value="AMY12484.1"/>
    <property type="molecule type" value="Genomic_DNA"/>
</dbReference>
<gene>
    <name evidence="1" type="ORF">LuPra_05760</name>
</gene>
<accession>A0A143PXB8</accession>
<evidence type="ECO:0000313" key="1">
    <source>
        <dbReference type="EMBL" id="AMY12484.1"/>
    </source>
</evidence>
<evidence type="ECO:0000313" key="2">
    <source>
        <dbReference type="Proteomes" id="UP000076079"/>
    </source>
</evidence>
<reference evidence="2" key="2">
    <citation type="submission" date="2016-04" db="EMBL/GenBank/DDBJ databases">
        <title>First Complete Genome Sequence of a Subdivision 6 Acidobacterium.</title>
        <authorList>
            <person name="Huang S."/>
            <person name="Vieira S."/>
            <person name="Bunk B."/>
            <person name="Riedel T."/>
            <person name="Sproeer C."/>
            <person name="Overmann J."/>
        </authorList>
    </citation>
    <scope>NUCLEOTIDE SEQUENCE [LARGE SCALE GENOMIC DNA]</scope>
    <source>
        <strain evidence="2">DSM 100886 HEG_-6_39</strain>
    </source>
</reference>
<organism evidence="1 2">
    <name type="scientific">Luteitalea pratensis</name>
    <dbReference type="NCBI Taxonomy" id="1855912"/>
    <lineage>
        <taxon>Bacteria</taxon>
        <taxon>Pseudomonadati</taxon>
        <taxon>Acidobacteriota</taxon>
        <taxon>Vicinamibacteria</taxon>
        <taxon>Vicinamibacterales</taxon>
        <taxon>Vicinamibacteraceae</taxon>
        <taxon>Luteitalea</taxon>
    </lineage>
</organism>
<dbReference type="Proteomes" id="UP000076079">
    <property type="component" value="Chromosome"/>
</dbReference>
<proteinExistence type="predicted"/>